<comment type="caution">
    <text evidence="2">The sequence shown here is derived from an EMBL/GenBank/DDBJ whole genome shotgun (WGS) entry which is preliminary data.</text>
</comment>
<organism evidence="2 3">
    <name type="scientific">Maribacter caenipelagi</name>
    <dbReference type="NCBI Taxonomy" id="1447781"/>
    <lineage>
        <taxon>Bacteria</taxon>
        <taxon>Pseudomonadati</taxon>
        <taxon>Bacteroidota</taxon>
        <taxon>Flavobacteriia</taxon>
        <taxon>Flavobacteriales</taxon>
        <taxon>Flavobacteriaceae</taxon>
        <taxon>Maribacter</taxon>
    </lineage>
</organism>
<feature type="transmembrane region" description="Helical" evidence="1">
    <location>
        <begin position="35"/>
        <end position="53"/>
    </location>
</feature>
<keyword evidence="3" id="KW-1185">Reference proteome</keyword>
<protein>
    <recommendedName>
        <fullName evidence="4">Bacteriorhodopsin-like protein</fullName>
    </recommendedName>
</protein>
<evidence type="ECO:0008006" key="4">
    <source>
        <dbReference type="Google" id="ProtNLM"/>
    </source>
</evidence>
<dbReference type="Proteomes" id="UP000295274">
    <property type="component" value="Unassembled WGS sequence"/>
</dbReference>
<proteinExistence type="predicted"/>
<feature type="transmembrane region" description="Helical" evidence="1">
    <location>
        <begin position="73"/>
        <end position="91"/>
    </location>
</feature>
<feature type="transmembrane region" description="Helical" evidence="1">
    <location>
        <begin position="200"/>
        <end position="219"/>
    </location>
</feature>
<keyword evidence="1" id="KW-0812">Transmembrane</keyword>
<sequence length="230" mass="27833">MLAYLLDNYYIPLYFIALVICIIKYQLYYDTVLKYFPILLAYTFMSEVLGLIVRDVDDIQLVYKQEFYNYNTIIFNIYDIIFFLYFFYVYYQLSDDRLTKNIIKYGGICFLLTCIINLFLQDFYTEPQNFAIIIGSTIIIYTASIYLYKMIITKHKLPVYRNLLFWISLGVLFFYIWYPIAMYILSFHYEFFTSYNLSKYHYISIVVFYSCIIVGLTLMKRLRIANEVIK</sequence>
<feature type="transmembrane region" description="Helical" evidence="1">
    <location>
        <begin position="163"/>
        <end position="180"/>
    </location>
</feature>
<feature type="transmembrane region" description="Helical" evidence="1">
    <location>
        <begin position="6"/>
        <end position="23"/>
    </location>
</feature>
<feature type="transmembrane region" description="Helical" evidence="1">
    <location>
        <begin position="130"/>
        <end position="151"/>
    </location>
</feature>
<reference evidence="2 3" key="1">
    <citation type="submission" date="2019-03" db="EMBL/GenBank/DDBJ databases">
        <title>Genomic Encyclopedia of Type Strains, Phase III (KMG-III): the genomes of soil and plant-associated and newly described type strains.</title>
        <authorList>
            <person name="Whitman W."/>
        </authorList>
    </citation>
    <scope>NUCLEOTIDE SEQUENCE [LARGE SCALE GENOMIC DNA]</scope>
    <source>
        <strain evidence="2 3">CECT 8455</strain>
    </source>
</reference>
<evidence type="ECO:0000313" key="3">
    <source>
        <dbReference type="Proteomes" id="UP000295274"/>
    </source>
</evidence>
<keyword evidence="1" id="KW-1133">Transmembrane helix</keyword>
<gene>
    <name evidence="2" type="ORF">DFQ03_1247</name>
</gene>
<feature type="transmembrane region" description="Helical" evidence="1">
    <location>
        <begin position="103"/>
        <end position="124"/>
    </location>
</feature>
<evidence type="ECO:0000313" key="2">
    <source>
        <dbReference type="EMBL" id="TDS16762.1"/>
    </source>
</evidence>
<keyword evidence="1" id="KW-0472">Membrane</keyword>
<name>A0A4R7D8N8_9FLAO</name>
<evidence type="ECO:0000256" key="1">
    <source>
        <dbReference type="SAM" id="Phobius"/>
    </source>
</evidence>
<accession>A0A4R7D8N8</accession>
<dbReference type="EMBL" id="SNZW01000013">
    <property type="protein sequence ID" value="TDS16762.1"/>
    <property type="molecule type" value="Genomic_DNA"/>
</dbReference>
<dbReference type="AlphaFoldDB" id="A0A4R7D8N8"/>